<dbReference type="Pfam" id="PF00023">
    <property type="entry name" value="Ank"/>
    <property type="match status" value="1"/>
</dbReference>
<feature type="repeat" description="ANK" evidence="3">
    <location>
        <begin position="186"/>
        <end position="218"/>
    </location>
</feature>
<protein>
    <submittedName>
        <fullName evidence="5">Ankyrin</fullName>
    </submittedName>
</protein>
<dbReference type="PROSITE" id="PS50297">
    <property type="entry name" value="ANK_REP_REGION"/>
    <property type="match status" value="1"/>
</dbReference>
<evidence type="ECO:0000256" key="2">
    <source>
        <dbReference type="ARBA" id="ARBA00023043"/>
    </source>
</evidence>
<accession>A0A2T4C7C8</accession>
<evidence type="ECO:0000313" key="5">
    <source>
        <dbReference type="EMBL" id="PTB77428.1"/>
    </source>
</evidence>
<dbReference type="Gene3D" id="1.25.40.20">
    <property type="entry name" value="Ankyrin repeat-containing domain"/>
    <property type="match status" value="2"/>
</dbReference>
<dbReference type="Pfam" id="PF12937">
    <property type="entry name" value="F-box-like"/>
    <property type="match status" value="1"/>
</dbReference>
<dbReference type="SUPFAM" id="SSF48403">
    <property type="entry name" value="Ankyrin repeat"/>
    <property type="match status" value="1"/>
</dbReference>
<proteinExistence type="predicted"/>
<name>A0A2T4C7C8_TRILO</name>
<dbReference type="EMBL" id="KZ679130">
    <property type="protein sequence ID" value="PTB77428.1"/>
    <property type="molecule type" value="Genomic_DNA"/>
</dbReference>
<sequence length="320" mass="35633">QDHLSGLPAELKYDIIGHIPLKSLGRLARVSRLFHEIVTPVLYKADAGDEQPRAIFWAANATRADEETITRVLDLAKRYGGNVNRIYSLGKWKPYKATPLQRAATTGNIAAARKLLELGANVNALRRELPAQIQLDDPSIRHAADRGTINILHILSAEPEAKDTDYANRSYFESLRDLINVPIREGSTTPLFLALRHQNGRALKKLIVNGANIEALNEFGRTLLTQAIRFRFTSRDAQARQWYNGVAEQLVKSRKSKVSNYGLQEAWETPLTCTIKALEDVPTEYKRAAQDAGAMLSLLQKHGANINEISNEGITVLHAL</sequence>
<evidence type="ECO:0000259" key="4">
    <source>
        <dbReference type="PROSITE" id="PS50181"/>
    </source>
</evidence>
<dbReference type="GO" id="GO:0000976">
    <property type="term" value="F:transcription cis-regulatory region binding"/>
    <property type="evidence" value="ECO:0007669"/>
    <property type="project" value="TreeGrafter"/>
</dbReference>
<dbReference type="PANTHER" id="PTHR24193">
    <property type="entry name" value="ANKYRIN REPEAT PROTEIN"/>
    <property type="match status" value="1"/>
</dbReference>
<feature type="repeat" description="ANK" evidence="3">
    <location>
        <begin position="95"/>
        <end position="127"/>
    </location>
</feature>
<feature type="domain" description="F-box" evidence="4">
    <location>
        <begin position="1"/>
        <end position="46"/>
    </location>
</feature>
<dbReference type="OrthoDB" id="194358at2759"/>
<feature type="non-terminal residue" evidence="5">
    <location>
        <position position="320"/>
    </location>
</feature>
<feature type="non-terminal residue" evidence="5">
    <location>
        <position position="1"/>
    </location>
</feature>
<dbReference type="CDD" id="cd09917">
    <property type="entry name" value="F-box_SF"/>
    <property type="match status" value="1"/>
</dbReference>
<keyword evidence="2 3" id="KW-0040">ANK repeat</keyword>
<evidence type="ECO:0000256" key="1">
    <source>
        <dbReference type="ARBA" id="ARBA00022737"/>
    </source>
</evidence>
<dbReference type="PROSITE" id="PS50181">
    <property type="entry name" value="FBOX"/>
    <property type="match status" value="1"/>
</dbReference>
<dbReference type="InterPro" id="IPR002110">
    <property type="entry name" value="Ankyrin_rpt"/>
</dbReference>
<dbReference type="SMART" id="SM00248">
    <property type="entry name" value="ANK"/>
    <property type="match status" value="3"/>
</dbReference>
<dbReference type="PROSITE" id="PS50088">
    <property type="entry name" value="ANK_REPEAT"/>
    <property type="match status" value="2"/>
</dbReference>
<dbReference type="InterPro" id="IPR036770">
    <property type="entry name" value="Ankyrin_rpt-contain_sf"/>
</dbReference>
<gene>
    <name evidence="5" type="ORF">M440DRAFT_1311463</name>
</gene>
<dbReference type="SUPFAM" id="SSF81383">
    <property type="entry name" value="F-box domain"/>
    <property type="match status" value="1"/>
</dbReference>
<dbReference type="InterPro" id="IPR050663">
    <property type="entry name" value="Ankyrin-SOCS_Box"/>
</dbReference>
<reference evidence="5 6" key="1">
    <citation type="submission" date="2016-07" db="EMBL/GenBank/DDBJ databases">
        <title>Multiple horizontal gene transfer events from other fungi enriched the ability of initially mycotrophic Trichoderma (Ascomycota) to feed on dead plant biomass.</title>
        <authorList>
            <consortium name="DOE Joint Genome Institute"/>
            <person name="Aerts A."/>
            <person name="Atanasova L."/>
            <person name="Chenthamara K."/>
            <person name="Zhang J."/>
            <person name="Grujic M."/>
            <person name="Henrissat B."/>
            <person name="Kuo A."/>
            <person name="Salamov A."/>
            <person name="Lipzen A."/>
            <person name="Labutti K."/>
            <person name="Barry K."/>
            <person name="Miao Y."/>
            <person name="Rahimi M.J."/>
            <person name="Shen Q."/>
            <person name="Grigoriev I.V."/>
            <person name="Kubicek C.P."/>
            <person name="Druzhinina I.S."/>
        </authorList>
    </citation>
    <scope>NUCLEOTIDE SEQUENCE [LARGE SCALE GENOMIC DNA]</scope>
    <source>
        <strain evidence="5 6">ATCC 18648</strain>
    </source>
</reference>
<dbReference type="STRING" id="983965.A0A2T4C7C8"/>
<dbReference type="AlphaFoldDB" id="A0A2T4C7C8"/>
<dbReference type="InterPro" id="IPR001810">
    <property type="entry name" value="F-box_dom"/>
</dbReference>
<dbReference type="InterPro" id="IPR036047">
    <property type="entry name" value="F-box-like_dom_sf"/>
</dbReference>
<evidence type="ECO:0000313" key="6">
    <source>
        <dbReference type="Proteomes" id="UP000240760"/>
    </source>
</evidence>
<evidence type="ECO:0000256" key="3">
    <source>
        <dbReference type="PROSITE-ProRule" id="PRU00023"/>
    </source>
</evidence>
<keyword evidence="1" id="KW-0677">Repeat</keyword>
<organism evidence="5 6">
    <name type="scientific">Trichoderma longibrachiatum ATCC 18648</name>
    <dbReference type="NCBI Taxonomy" id="983965"/>
    <lineage>
        <taxon>Eukaryota</taxon>
        <taxon>Fungi</taxon>
        <taxon>Dikarya</taxon>
        <taxon>Ascomycota</taxon>
        <taxon>Pezizomycotina</taxon>
        <taxon>Sordariomycetes</taxon>
        <taxon>Hypocreomycetidae</taxon>
        <taxon>Hypocreales</taxon>
        <taxon>Hypocreaceae</taxon>
        <taxon>Trichoderma</taxon>
    </lineage>
</organism>
<keyword evidence="6" id="KW-1185">Reference proteome</keyword>
<dbReference type="Proteomes" id="UP000240760">
    <property type="component" value="Unassembled WGS sequence"/>
</dbReference>
<dbReference type="PANTHER" id="PTHR24193:SF121">
    <property type="entry name" value="ADA2A-CONTAINING COMPLEX COMPONENT 3, ISOFORM D"/>
    <property type="match status" value="1"/>
</dbReference>
<dbReference type="GO" id="GO:0005634">
    <property type="term" value="C:nucleus"/>
    <property type="evidence" value="ECO:0007669"/>
    <property type="project" value="TreeGrafter"/>
</dbReference>
<dbReference type="GO" id="GO:0045944">
    <property type="term" value="P:positive regulation of transcription by RNA polymerase II"/>
    <property type="evidence" value="ECO:0007669"/>
    <property type="project" value="TreeGrafter"/>
</dbReference>